<protein>
    <submittedName>
        <fullName evidence="1">Uncharacterized protein</fullName>
    </submittedName>
</protein>
<comment type="caution">
    <text evidence="1">The sequence shown here is derived from an EMBL/GenBank/DDBJ whole genome shotgun (WGS) entry which is preliminary data.</text>
</comment>
<reference evidence="2" key="1">
    <citation type="journal article" date="2019" name="Int. J. Syst. Evol. Microbiol.">
        <title>The Global Catalogue of Microorganisms (GCM) 10K type strain sequencing project: providing services to taxonomists for standard genome sequencing and annotation.</title>
        <authorList>
            <consortium name="The Broad Institute Genomics Platform"/>
            <consortium name="The Broad Institute Genome Sequencing Center for Infectious Disease"/>
            <person name="Wu L."/>
            <person name="Ma J."/>
        </authorList>
    </citation>
    <scope>NUCLEOTIDE SEQUENCE [LARGE SCALE GENOMIC DNA]</scope>
    <source>
        <strain evidence="2">JCM 17782</strain>
    </source>
</reference>
<name>A0ABP8REA4_9MYCO</name>
<evidence type="ECO:0000313" key="2">
    <source>
        <dbReference type="Proteomes" id="UP001501417"/>
    </source>
</evidence>
<gene>
    <name evidence="1" type="ORF">GCM10023161_11420</name>
</gene>
<evidence type="ECO:0000313" key="1">
    <source>
        <dbReference type="EMBL" id="GAA4536404.1"/>
    </source>
</evidence>
<sequence>MAVDGLGQDVFDVESHLTAQLPMISGADGRTTQTPEFGFDVRLTVLVQPVAAG</sequence>
<keyword evidence="2" id="KW-1185">Reference proteome</keyword>
<organism evidence="1 2">
    <name type="scientific">Mycobacterium paraffinicum</name>
    <dbReference type="NCBI Taxonomy" id="53378"/>
    <lineage>
        <taxon>Bacteria</taxon>
        <taxon>Bacillati</taxon>
        <taxon>Actinomycetota</taxon>
        <taxon>Actinomycetes</taxon>
        <taxon>Mycobacteriales</taxon>
        <taxon>Mycobacteriaceae</taxon>
        <taxon>Mycobacterium</taxon>
    </lineage>
</organism>
<proteinExistence type="predicted"/>
<dbReference type="Proteomes" id="UP001501417">
    <property type="component" value="Unassembled WGS sequence"/>
</dbReference>
<accession>A0ABP8REA4</accession>
<dbReference type="EMBL" id="BAABGF010000014">
    <property type="protein sequence ID" value="GAA4536404.1"/>
    <property type="molecule type" value="Genomic_DNA"/>
</dbReference>